<organism evidence="1 2">
    <name type="scientific">Meganyctiphanes norvegica</name>
    <name type="common">Northern krill</name>
    <name type="synonym">Thysanopoda norvegica</name>
    <dbReference type="NCBI Taxonomy" id="48144"/>
    <lineage>
        <taxon>Eukaryota</taxon>
        <taxon>Metazoa</taxon>
        <taxon>Ecdysozoa</taxon>
        <taxon>Arthropoda</taxon>
        <taxon>Crustacea</taxon>
        <taxon>Multicrustacea</taxon>
        <taxon>Malacostraca</taxon>
        <taxon>Eumalacostraca</taxon>
        <taxon>Eucarida</taxon>
        <taxon>Euphausiacea</taxon>
        <taxon>Euphausiidae</taxon>
        <taxon>Meganyctiphanes</taxon>
    </lineage>
</organism>
<keyword evidence="2" id="KW-1185">Reference proteome</keyword>
<feature type="non-terminal residue" evidence="1">
    <location>
        <position position="192"/>
    </location>
</feature>
<dbReference type="AlphaFoldDB" id="A0AAV2SNB4"/>
<evidence type="ECO:0000313" key="1">
    <source>
        <dbReference type="EMBL" id="CAL4211859.1"/>
    </source>
</evidence>
<gene>
    <name evidence="1" type="ORF">MNOR_LOCUS38413</name>
</gene>
<comment type="caution">
    <text evidence="1">The sequence shown here is derived from an EMBL/GenBank/DDBJ whole genome shotgun (WGS) entry which is preliminary data.</text>
</comment>
<proteinExistence type="predicted"/>
<dbReference type="EMBL" id="CAXKWB010087076">
    <property type="protein sequence ID" value="CAL4211859.1"/>
    <property type="molecule type" value="Genomic_DNA"/>
</dbReference>
<name>A0AAV2SNB4_MEGNR</name>
<sequence>GYPKFPKPVLSYEEFPKSSNLGLSYEENLNKATHANIQLNTSHIQITINDSKVYESLRMLAVGVVLLWVDISRIKLLGSRHFPTYSPSEADPLIQALRDGHSNHLTIILIVPEASMFLGEAETEMRKMGCRLIPRIAMGEAAIAFLYRDRSISETLLTNAPLDLSTKQSYQDVIKPTNKSLALDFTLLIHEK</sequence>
<evidence type="ECO:0008006" key="3">
    <source>
        <dbReference type="Google" id="ProtNLM"/>
    </source>
</evidence>
<accession>A0AAV2SNB4</accession>
<evidence type="ECO:0000313" key="2">
    <source>
        <dbReference type="Proteomes" id="UP001497623"/>
    </source>
</evidence>
<dbReference type="Proteomes" id="UP001497623">
    <property type="component" value="Unassembled WGS sequence"/>
</dbReference>
<protein>
    <recommendedName>
        <fullName evidence="3">ILEI/PANDER domain-containing protein</fullName>
    </recommendedName>
</protein>
<feature type="non-terminal residue" evidence="1">
    <location>
        <position position="1"/>
    </location>
</feature>
<reference evidence="1 2" key="1">
    <citation type="submission" date="2024-05" db="EMBL/GenBank/DDBJ databases">
        <authorList>
            <person name="Wallberg A."/>
        </authorList>
    </citation>
    <scope>NUCLEOTIDE SEQUENCE [LARGE SCALE GENOMIC DNA]</scope>
</reference>